<evidence type="ECO:0000313" key="2">
    <source>
        <dbReference type="Proteomes" id="UP000282087"/>
    </source>
</evidence>
<protein>
    <submittedName>
        <fullName evidence="1">Uncharacterized protein</fullName>
    </submittedName>
</protein>
<dbReference type="AlphaFoldDB" id="A0A3M6VII9"/>
<dbReference type="EMBL" id="QLLG01000221">
    <property type="protein sequence ID" value="RMX65983.1"/>
    <property type="molecule type" value="Genomic_DNA"/>
</dbReference>
<name>A0A3M6VII9_9STRA</name>
<keyword evidence="2" id="KW-1185">Reference proteome</keyword>
<comment type="caution">
    <text evidence="1">The sequence shown here is derived from an EMBL/GenBank/DDBJ whole genome shotgun (WGS) entry which is preliminary data.</text>
</comment>
<gene>
    <name evidence="1" type="ORF">DD238_002352</name>
</gene>
<dbReference type="Proteomes" id="UP000282087">
    <property type="component" value="Unassembled WGS sequence"/>
</dbReference>
<accession>A0A3M6VII9</accession>
<sequence length="218" mass="24774">MVGSGLRHWLVHIFSACLKGRQDEGAYADRVHCMSKECTKKMASTPLSSIHISRVHLQPRVPVINDEPDAHDEVLWNKTNRLVNAAAAWQIRRVMPVDVATLDESVLSKMTTPELAKRFKAFPILMVLRSSNETLRRLPVSLLSRDAFVQLTLFERRAIHNVLATRPNGWTERQLSLYAERERELIAAADAQSSGQCDPLYTVQQSFMYSTYAPDLRD</sequence>
<proteinExistence type="predicted"/>
<dbReference type="VEuPathDB" id="FungiDB:DD237_001691"/>
<evidence type="ECO:0000313" key="1">
    <source>
        <dbReference type="EMBL" id="RMX65983.1"/>
    </source>
</evidence>
<reference evidence="1 2" key="1">
    <citation type="submission" date="2018-06" db="EMBL/GenBank/DDBJ databases">
        <title>Comparative genomics of downy mildews reveals potential adaptations to biotrophy.</title>
        <authorList>
            <person name="Fletcher K."/>
            <person name="Klosterman S.J."/>
            <person name="Derevnina L."/>
            <person name="Martin F."/>
            <person name="Koike S."/>
            <person name="Reyes Chin-Wo S."/>
            <person name="Mou B."/>
            <person name="Michelmore R."/>
        </authorList>
    </citation>
    <scope>NUCLEOTIDE SEQUENCE [LARGE SCALE GENOMIC DNA]</scope>
    <source>
        <strain evidence="1 2">R14</strain>
    </source>
</reference>
<organism evidence="1 2">
    <name type="scientific">Peronospora effusa</name>
    <dbReference type="NCBI Taxonomy" id="542832"/>
    <lineage>
        <taxon>Eukaryota</taxon>
        <taxon>Sar</taxon>
        <taxon>Stramenopiles</taxon>
        <taxon>Oomycota</taxon>
        <taxon>Peronosporomycetes</taxon>
        <taxon>Peronosporales</taxon>
        <taxon>Peronosporaceae</taxon>
        <taxon>Peronospora</taxon>
    </lineage>
</organism>